<dbReference type="InterPro" id="IPR025433">
    <property type="entry name" value="DUF4168"/>
</dbReference>
<keyword evidence="1" id="KW-0732">Signal</keyword>
<comment type="caution">
    <text evidence="3">The sequence shown here is derived from an EMBL/GenBank/DDBJ whole genome shotgun (WGS) entry which is preliminary data.</text>
</comment>
<dbReference type="AlphaFoldDB" id="A0A917MD53"/>
<name>A0A917MD53_9SPHI</name>
<dbReference type="Pfam" id="PF13767">
    <property type="entry name" value="DUF4168"/>
    <property type="match status" value="2"/>
</dbReference>
<feature type="domain" description="DUF4168" evidence="2">
    <location>
        <begin position="107"/>
        <end position="159"/>
    </location>
</feature>
<evidence type="ECO:0000259" key="2">
    <source>
        <dbReference type="Pfam" id="PF13767"/>
    </source>
</evidence>
<feature type="signal peptide" evidence="1">
    <location>
        <begin position="1"/>
        <end position="32"/>
    </location>
</feature>
<protein>
    <recommendedName>
        <fullName evidence="2">DUF4168 domain-containing protein</fullName>
    </recommendedName>
</protein>
<dbReference type="RefSeq" id="WP_188507267.1">
    <property type="nucleotide sequence ID" value="NZ_BMER01000004.1"/>
</dbReference>
<reference evidence="3" key="1">
    <citation type="journal article" date="2014" name="Int. J. Syst. Evol. Microbiol.">
        <title>Complete genome sequence of Corynebacterium casei LMG S-19264T (=DSM 44701T), isolated from a smear-ripened cheese.</title>
        <authorList>
            <consortium name="US DOE Joint Genome Institute (JGI-PGF)"/>
            <person name="Walter F."/>
            <person name="Albersmeier A."/>
            <person name="Kalinowski J."/>
            <person name="Ruckert C."/>
        </authorList>
    </citation>
    <scope>NUCLEOTIDE SEQUENCE</scope>
    <source>
        <strain evidence="3">CGMCC 1.12195</strain>
    </source>
</reference>
<reference evidence="3" key="2">
    <citation type="submission" date="2020-09" db="EMBL/GenBank/DDBJ databases">
        <authorList>
            <person name="Sun Q."/>
            <person name="Zhou Y."/>
        </authorList>
    </citation>
    <scope>NUCLEOTIDE SEQUENCE</scope>
    <source>
        <strain evidence="3">CGMCC 1.12195</strain>
    </source>
</reference>
<keyword evidence="4" id="KW-1185">Reference proteome</keyword>
<dbReference type="EMBL" id="BMER01000004">
    <property type="protein sequence ID" value="GGG95820.1"/>
    <property type="molecule type" value="Genomic_DNA"/>
</dbReference>
<evidence type="ECO:0000313" key="4">
    <source>
        <dbReference type="Proteomes" id="UP000660862"/>
    </source>
</evidence>
<gene>
    <name evidence="3" type="ORF">GCM10007415_33800</name>
</gene>
<evidence type="ECO:0000313" key="3">
    <source>
        <dbReference type="EMBL" id="GGG95820.1"/>
    </source>
</evidence>
<dbReference type="Proteomes" id="UP000660862">
    <property type="component" value="Unassembled WGS sequence"/>
</dbReference>
<proteinExistence type="predicted"/>
<evidence type="ECO:0000256" key="1">
    <source>
        <dbReference type="SAM" id="SignalP"/>
    </source>
</evidence>
<feature type="chain" id="PRO_5037333366" description="DUF4168 domain-containing protein" evidence="1">
    <location>
        <begin position="33"/>
        <end position="180"/>
    </location>
</feature>
<accession>A0A917MD53</accession>
<feature type="domain" description="DUF4168" evidence="2">
    <location>
        <begin position="29"/>
        <end position="97"/>
    </location>
</feature>
<organism evidence="3 4">
    <name type="scientific">Parapedobacter pyrenivorans</name>
    <dbReference type="NCBI Taxonomy" id="1305674"/>
    <lineage>
        <taxon>Bacteria</taxon>
        <taxon>Pseudomonadati</taxon>
        <taxon>Bacteroidota</taxon>
        <taxon>Sphingobacteriia</taxon>
        <taxon>Sphingobacteriales</taxon>
        <taxon>Sphingobacteriaceae</taxon>
        <taxon>Parapedobacter</taxon>
    </lineage>
</organism>
<sequence>MVTISKAKKTYSTIYGAVALILAMVGTSAVIAQEQAPVQPQQEIRQDFEKKELDYFLNANLKINEIQMETQSEMMKVIEKEGISVEKFNEIASAQQNPDSTAVEPDPKEVESFQKAAEKITGMQPAIEERMVKAVEAEGLDVETYQQIAQAYQQSPKVKGELDQLIKEKQAQRADTLDQP</sequence>